<dbReference type="CDD" id="cd00342">
    <property type="entry name" value="gram_neg_porins"/>
    <property type="match status" value="1"/>
</dbReference>
<feature type="chain" id="PRO_5020628030" evidence="10">
    <location>
        <begin position="21"/>
        <end position="366"/>
    </location>
</feature>
<keyword evidence="7" id="KW-0626">Porin</keyword>
<dbReference type="GO" id="GO:0046930">
    <property type="term" value="C:pore complex"/>
    <property type="evidence" value="ECO:0007669"/>
    <property type="project" value="UniProtKB-KW"/>
</dbReference>
<evidence type="ECO:0000256" key="2">
    <source>
        <dbReference type="ARBA" id="ARBA00022448"/>
    </source>
</evidence>
<dbReference type="RefSeq" id="WP_132688833.1">
    <property type="nucleotide sequence ID" value="NZ_SMFT01000001.1"/>
</dbReference>
<dbReference type="Gene3D" id="2.40.160.10">
    <property type="entry name" value="Porin"/>
    <property type="match status" value="1"/>
</dbReference>
<keyword evidence="8" id="KW-0472">Membrane</keyword>
<evidence type="ECO:0000256" key="9">
    <source>
        <dbReference type="ARBA" id="ARBA00023237"/>
    </source>
</evidence>
<keyword evidence="4" id="KW-0812">Transmembrane</keyword>
<sequence>MKKTLVALAIAATAATSANAVTVYEADGTKVEVGGSVRLYLGRIGDEQRGDLVNDGSRINIKVNQELGNGLSAFGAYQLRFAQGVNSTNRTTNTFGNPSTKRLYAGFAHKDVGSLSFGRQATNADDVLQDSAYFNSGWLNPLTFEGNKVVKFRSAEVNGLSFGLDYLFGDADKTSQDTEYKQGYAASVFYDYALGDHNFNFAAVYAQDKYDSGLLNAESATGRKYTSWATHLGYNFAGFDLGLNYGQYRNKFENGTTIGAFDSSELTETSRKGNYFLVDAGYRVIEPSRVYVQWERLDGKSDVTVANGVEKAAIVNRYVAGVDYRLHKNVLTYVEYAQQREKISVQGEAHQTNVDNVFGVGLRVYF</sequence>
<evidence type="ECO:0000256" key="1">
    <source>
        <dbReference type="ARBA" id="ARBA00004571"/>
    </source>
</evidence>
<protein>
    <submittedName>
        <fullName evidence="12">Putative porin</fullName>
    </submittedName>
</protein>
<comment type="caution">
    <text evidence="12">The sequence shown here is derived from an EMBL/GenBank/DDBJ whole genome shotgun (WGS) entry which is preliminary data.</text>
</comment>
<keyword evidence="3" id="KW-1134">Transmembrane beta strand</keyword>
<evidence type="ECO:0000256" key="8">
    <source>
        <dbReference type="ARBA" id="ARBA00023136"/>
    </source>
</evidence>
<dbReference type="Pfam" id="PF13609">
    <property type="entry name" value="Porin_4"/>
    <property type="match status" value="1"/>
</dbReference>
<evidence type="ECO:0000256" key="6">
    <source>
        <dbReference type="ARBA" id="ARBA00023065"/>
    </source>
</evidence>
<keyword evidence="9" id="KW-0998">Cell outer membrane</keyword>
<dbReference type="GO" id="GO:0006811">
    <property type="term" value="P:monoatomic ion transport"/>
    <property type="evidence" value="ECO:0007669"/>
    <property type="project" value="UniProtKB-KW"/>
</dbReference>
<gene>
    <name evidence="12" type="ORF">EV694_0531</name>
</gene>
<dbReference type="EMBL" id="SMFT01000001">
    <property type="protein sequence ID" value="TCK01897.1"/>
    <property type="molecule type" value="Genomic_DNA"/>
</dbReference>
<keyword evidence="6" id="KW-0406">Ion transport</keyword>
<dbReference type="SUPFAM" id="SSF56935">
    <property type="entry name" value="Porins"/>
    <property type="match status" value="1"/>
</dbReference>
<evidence type="ECO:0000313" key="12">
    <source>
        <dbReference type="EMBL" id="TCK01897.1"/>
    </source>
</evidence>
<dbReference type="GO" id="GO:0009279">
    <property type="term" value="C:cell outer membrane"/>
    <property type="evidence" value="ECO:0007669"/>
    <property type="project" value="UniProtKB-SubCell"/>
</dbReference>
<dbReference type="InterPro" id="IPR023614">
    <property type="entry name" value="Porin_dom_sf"/>
</dbReference>
<feature type="domain" description="Porin" evidence="11">
    <location>
        <begin position="7"/>
        <end position="342"/>
    </location>
</feature>
<proteinExistence type="predicted"/>
<dbReference type="PANTHER" id="PTHR34501:SF2">
    <property type="entry name" value="OUTER MEMBRANE PORIN F-RELATED"/>
    <property type="match status" value="1"/>
</dbReference>
<dbReference type="Proteomes" id="UP000294702">
    <property type="component" value="Unassembled WGS sequence"/>
</dbReference>
<name>A0A4R1G1D0_9PAST</name>
<evidence type="ECO:0000256" key="3">
    <source>
        <dbReference type="ARBA" id="ARBA00022452"/>
    </source>
</evidence>
<evidence type="ECO:0000256" key="4">
    <source>
        <dbReference type="ARBA" id="ARBA00022692"/>
    </source>
</evidence>
<keyword evidence="13" id="KW-1185">Reference proteome</keyword>
<dbReference type="InterPro" id="IPR033900">
    <property type="entry name" value="Gram_neg_porin_domain"/>
</dbReference>
<organism evidence="12 13">
    <name type="scientific">Volucribacter psittacicida</name>
    <dbReference type="NCBI Taxonomy" id="203482"/>
    <lineage>
        <taxon>Bacteria</taxon>
        <taxon>Pseudomonadati</taxon>
        <taxon>Pseudomonadota</taxon>
        <taxon>Gammaproteobacteria</taxon>
        <taxon>Pasteurellales</taxon>
        <taxon>Pasteurellaceae</taxon>
        <taxon>Volucribacter</taxon>
    </lineage>
</organism>
<evidence type="ECO:0000256" key="7">
    <source>
        <dbReference type="ARBA" id="ARBA00023114"/>
    </source>
</evidence>
<evidence type="ECO:0000259" key="11">
    <source>
        <dbReference type="Pfam" id="PF13609"/>
    </source>
</evidence>
<evidence type="ECO:0000256" key="10">
    <source>
        <dbReference type="SAM" id="SignalP"/>
    </source>
</evidence>
<dbReference type="PANTHER" id="PTHR34501">
    <property type="entry name" value="PROTEIN YDDL-RELATED"/>
    <property type="match status" value="1"/>
</dbReference>
<feature type="signal peptide" evidence="10">
    <location>
        <begin position="1"/>
        <end position="20"/>
    </location>
</feature>
<accession>A0A4R1G1D0</accession>
<dbReference type="GO" id="GO:0015288">
    <property type="term" value="F:porin activity"/>
    <property type="evidence" value="ECO:0007669"/>
    <property type="project" value="UniProtKB-KW"/>
</dbReference>
<keyword evidence="2" id="KW-0813">Transport</keyword>
<comment type="subcellular location">
    <subcellularLocation>
        <location evidence="1">Cell outer membrane</location>
        <topology evidence="1">Multi-pass membrane protein</topology>
    </subcellularLocation>
</comment>
<dbReference type="OrthoDB" id="784582at2"/>
<dbReference type="AlphaFoldDB" id="A0A4R1G1D0"/>
<evidence type="ECO:0000256" key="5">
    <source>
        <dbReference type="ARBA" id="ARBA00022729"/>
    </source>
</evidence>
<reference evidence="12 13" key="1">
    <citation type="submission" date="2019-03" db="EMBL/GenBank/DDBJ databases">
        <title>Genomic Encyclopedia of Type Strains, Phase IV (KMG-IV): sequencing the most valuable type-strain genomes for metagenomic binning, comparative biology and taxonomic classification.</title>
        <authorList>
            <person name="Goeker M."/>
        </authorList>
    </citation>
    <scope>NUCLEOTIDE SEQUENCE [LARGE SCALE GENOMIC DNA]</scope>
    <source>
        <strain evidence="12 13">DSM 15534</strain>
    </source>
</reference>
<keyword evidence="5 10" id="KW-0732">Signal</keyword>
<evidence type="ECO:0000313" key="13">
    <source>
        <dbReference type="Proteomes" id="UP000294702"/>
    </source>
</evidence>
<dbReference type="InterPro" id="IPR050298">
    <property type="entry name" value="Gram-neg_bact_OMP"/>
</dbReference>